<sequence length="78" mass="8434">MTSLRSRIAAGIAIGAALISIPLTAGAANAADWVVAGGGYATYLECWEDGIDYINQDHHDYTQFDCRPNGGSWTMWVR</sequence>
<comment type="caution">
    <text evidence="2">The sequence shown here is derived from an EMBL/GenBank/DDBJ whole genome shotgun (WGS) entry which is preliminary data.</text>
</comment>
<gene>
    <name evidence="2" type="ORF">ACFO4E_21900</name>
</gene>
<evidence type="ECO:0000313" key="2">
    <source>
        <dbReference type="EMBL" id="MFC4564519.1"/>
    </source>
</evidence>
<accession>A0ABV9E1P0</accession>
<dbReference type="Proteomes" id="UP001595923">
    <property type="component" value="Unassembled WGS sequence"/>
</dbReference>
<evidence type="ECO:0000313" key="3">
    <source>
        <dbReference type="Proteomes" id="UP001595923"/>
    </source>
</evidence>
<name>A0ABV9E1P0_9ACTN</name>
<feature type="chain" id="PRO_5046595626" evidence="1">
    <location>
        <begin position="28"/>
        <end position="78"/>
    </location>
</feature>
<feature type="signal peptide" evidence="1">
    <location>
        <begin position="1"/>
        <end position="27"/>
    </location>
</feature>
<dbReference type="EMBL" id="JBHSFQ010000025">
    <property type="protein sequence ID" value="MFC4564519.1"/>
    <property type="molecule type" value="Genomic_DNA"/>
</dbReference>
<organism evidence="2 3">
    <name type="scientific">Nocardiopsis mangrovi</name>
    <dbReference type="NCBI Taxonomy" id="1179818"/>
    <lineage>
        <taxon>Bacteria</taxon>
        <taxon>Bacillati</taxon>
        <taxon>Actinomycetota</taxon>
        <taxon>Actinomycetes</taxon>
        <taxon>Streptosporangiales</taxon>
        <taxon>Nocardiopsidaceae</taxon>
        <taxon>Nocardiopsis</taxon>
    </lineage>
</organism>
<proteinExistence type="predicted"/>
<protein>
    <submittedName>
        <fullName evidence="2">Uncharacterized protein</fullName>
    </submittedName>
</protein>
<evidence type="ECO:0000256" key="1">
    <source>
        <dbReference type="SAM" id="SignalP"/>
    </source>
</evidence>
<reference evidence="3" key="1">
    <citation type="journal article" date="2019" name="Int. J. Syst. Evol. Microbiol.">
        <title>The Global Catalogue of Microorganisms (GCM) 10K type strain sequencing project: providing services to taxonomists for standard genome sequencing and annotation.</title>
        <authorList>
            <consortium name="The Broad Institute Genomics Platform"/>
            <consortium name="The Broad Institute Genome Sequencing Center for Infectious Disease"/>
            <person name="Wu L."/>
            <person name="Ma J."/>
        </authorList>
    </citation>
    <scope>NUCLEOTIDE SEQUENCE [LARGE SCALE GENOMIC DNA]</scope>
    <source>
        <strain evidence="3">XZYJ18</strain>
    </source>
</reference>
<keyword evidence="1" id="KW-0732">Signal</keyword>
<keyword evidence="3" id="KW-1185">Reference proteome</keyword>
<dbReference type="RefSeq" id="WP_378577706.1">
    <property type="nucleotide sequence ID" value="NZ_JBHSFQ010000025.1"/>
</dbReference>